<protein>
    <submittedName>
        <fullName evidence="1">Uncharacterized protein</fullName>
    </submittedName>
</protein>
<evidence type="ECO:0000313" key="2">
    <source>
        <dbReference type="Proteomes" id="UP000215002"/>
    </source>
</evidence>
<accession>A0A223NXG1</accession>
<reference evidence="1 2" key="1">
    <citation type="submission" date="2017-08" db="EMBL/GenBank/DDBJ databases">
        <title>Complete genome sequence of Mucilaginibacter sp. strain BJC16-A31.</title>
        <authorList>
            <consortium name="Henan University of Science and Technology"/>
            <person name="You X."/>
        </authorList>
    </citation>
    <scope>NUCLEOTIDE SEQUENCE [LARGE SCALE GENOMIC DNA]</scope>
    <source>
        <strain evidence="1 2">BJC16-A31</strain>
    </source>
</reference>
<organism evidence="1 2">
    <name type="scientific">Mucilaginibacter xinganensis</name>
    <dbReference type="NCBI Taxonomy" id="1234841"/>
    <lineage>
        <taxon>Bacteria</taxon>
        <taxon>Pseudomonadati</taxon>
        <taxon>Bacteroidota</taxon>
        <taxon>Sphingobacteriia</taxon>
        <taxon>Sphingobacteriales</taxon>
        <taxon>Sphingobacteriaceae</taxon>
        <taxon>Mucilaginibacter</taxon>
    </lineage>
</organism>
<evidence type="ECO:0000313" key="1">
    <source>
        <dbReference type="EMBL" id="ASU34384.1"/>
    </source>
</evidence>
<gene>
    <name evidence="1" type="ORF">MuYL_2497</name>
</gene>
<dbReference type="RefSeq" id="WP_094570740.1">
    <property type="nucleotide sequence ID" value="NZ_CP022743.1"/>
</dbReference>
<dbReference type="EMBL" id="CP022743">
    <property type="protein sequence ID" value="ASU34384.1"/>
    <property type="molecule type" value="Genomic_DNA"/>
</dbReference>
<dbReference type="Proteomes" id="UP000215002">
    <property type="component" value="Chromosome"/>
</dbReference>
<name>A0A223NXG1_9SPHI</name>
<dbReference type="AlphaFoldDB" id="A0A223NXG1"/>
<sequence length="118" mass="13633">MKTAEEIYRQVHAKYGASGGNADKYDLEAMEVYAEIRIKELENLLAIHEKRNEIIKFIFDIDWMGTKEFCEAYSIPAPIAFQDVKACAQQFIFVDCMRWKKAIEKAKEIARANPLPTI</sequence>
<keyword evidence="2" id="KW-1185">Reference proteome</keyword>
<proteinExistence type="predicted"/>
<dbReference type="KEGG" id="muc:MuYL_2497"/>